<dbReference type="EMBL" id="FWXV01000002">
    <property type="protein sequence ID" value="SMC90773.1"/>
    <property type="molecule type" value="Genomic_DNA"/>
</dbReference>
<reference evidence="1 2" key="1">
    <citation type="submission" date="2017-04" db="EMBL/GenBank/DDBJ databases">
        <authorList>
            <person name="Afonso C.L."/>
            <person name="Miller P.J."/>
            <person name="Scott M.A."/>
            <person name="Spackman E."/>
            <person name="Goraichik I."/>
            <person name="Dimitrov K.M."/>
            <person name="Suarez D.L."/>
            <person name="Swayne D.E."/>
        </authorList>
    </citation>
    <scope>NUCLEOTIDE SEQUENCE [LARGE SCALE GENOMIC DNA]</scope>
    <source>
        <strain evidence="1 2">DSM 43828</strain>
    </source>
</reference>
<dbReference type="RefSeq" id="WP_033390937.1">
    <property type="nucleotide sequence ID" value="NZ_FWXV01000002.1"/>
</dbReference>
<evidence type="ECO:0000313" key="1">
    <source>
        <dbReference type="EMBL" id="SMC90773.1"/>
    </source>
</evidence>
<dbReference type="Proteomes" id="UP000192674">
    <property type="component" value="Unassembled WGS sequence"/>
</dbReference>
<keyword evidence="2" id="KW-1185">Reference proteome</keyword>
<protein>
    <submittedName>
        <fullName evidence="1">Uncharacterized protein</fullName>
    </submittedName>
</protein>
<gene>
    <name evidence="1" type="ORF">SAMN05661093_02701</name>
</gene>
<proteinExistence type="predicted"/>
<dbReference type="AlphaFoldDB" id="A0A1W2D005"/>
<organism evidence="1 2">
    <name type="scientific">Kibdelosporangium aridum</name>
    <dbReference type="NCBI Taxonomy" id="2030"/>
    <lineage>
        <taxon>Bacteria</taxon>
        <taxon>Bacillati</taxon>
        <taxon>Actinomycetota</taxon>
        <taxon>Actinomycetes</taxon>
        <taxon>Pseudonocardiales</taxon>
        <taxon>Pseudonocardiaceae</taxon>
        <taxon>Kibdelosporangium</taxon>
    </lineage>
</organism>
<accession>A0A1W2D005</accession>
<name>A0A1W2D005_KIBAR</name>
<dbReference type="OrthoDB" id="3696496at2"/>
<evidence type="ECO:0000313" key="2">
    <source>
        <dbReference type="Proteomes" id="UP000192674"/>
    </source>
</evidence>
<sequence>MSTRYGFTLFDLRKQDLNRAYYEIVHQLEVDPAEFGLEVLAKRLSAWAMEVLRAEDAQLGMYSAELSTLDDQDEPDKYLYAVTICQNGSDQVVTWPDPRGFLKV</sequence>